<feature type="transmembrane region" description="Helical" evidence="8">
    <location>
        <begin position="203"/>
        <end position="220"/>
    </location>
</feature>
<evidence type="ECO:0000313" key="10">
    <source>
        <dbReference type="Proteomes" id="UP000463983"/>
    </source>
</evidence>
<dbReference type="RefSeq" id="WP_161931619.1">
    <property type="nucleotide sequence ID" value="NZ_CP047901.1"/>
</dbReference>
<feature type="transmembrane region" description="Helical" evidence="8">
    <location>
        <begin position="147"/>
        <end position="168"/>
    </location>
</feature>
<evidence type="ECO:0000256" key="2">
    <source>
        <dbReference type="ARBA" id="ARBA00022475"/>
    </source>
</evidence>
<feature type="transmembrane region" description="Helical" evidence="8">
    <location>
        <begin position="180"/>
        <end position="197"/>
    </location>
</feature>
<dbReference type="GO" id="GO:0005886">
    <property type="term" value="C:plasma membrane"/>
    <property type="evidence" value="ECO:0007669"/>
    <property type="project" value="UniProtKB-SubCell"/>
</dbReference>
<dbReference type="GO" id="GO:0046872">
    <property type="term" value="F:metal ion binding"/>
    <property type="evidence" value="ECO:0007669"/>
    <property type="project" value="UniProtKB-KW"/>
</dbReference>
<dbReference type="Proteomes" id="UP000463983">
    <property type="component" value="Chromosome"/>
</dbReference>
<keyword evidence="5 8" id="KW-1133">Transmembrane helix</keyword>
<keyword evidence="4 8" id="KW-0812">Transmembrane</keyword>
<evidence type="ECO:0000256" key="8">
    <source>
        <dbReference type="SAM" id="Phobius"/>
    </source>
</evidence>
<feature type="transmembrane region" description="Helical" evidence="8">
    <location>
        <begin position="328"/>
        <end position="347"/>
    </location>
</feature>
<sequence>MNSWNLTIFPFLIAAVIAGVITPVVIRVYKKFGWVVDPNRTKHPAHTHKEPVPKGGGISVVLGTLLTVVVLLPIDKHLLAIMLVGALVMIVGVLDDIYDLSPYLRLVTNLLAALMVVGAGIGISYITNPLGGGVIMLDKGISWGGERQVLVLADLLALLWIPFVMNAVNWSKGLDGQLPGIVVVAGVVIGVLSFRYSADVAQWPVAVLAFALAGSYAGYLPFNFYPQKSMPGYGGGSFAGFMLATLAILSTTKIGTALVVLGIPLIDAVYIGIRRIFQGKSPVWGDRGHLHHKLMDLGWGKRKVAVFYWLVTAVLGFMALRLDSRQKFYTMVLVSLLLGAFLLWVSYGRYLGRRDRDSG</sequence>
<name>A0A857N774_9BACT</name>
<dbReference type="KEGG" id="caqa:MICH65_0248"/>
<evidence type="ECO:0000256" key="7">
    <source>
        <dbReference type="PIRSR" id="PIRSR600715-1"/>
    </source>
</evidence>
<protein>
    <recommendedName>
        <fullName evidence="11">Undecaprenyl/decaprenyl-phosphate alpha-N-acetylglucosaminyl 1-phosphate transferase</fullName>
    </recommendedName>
</protein>
<feature type="transmembrane region" description="Helical" evidence="8">
    <location>
        <begin position="78"/>
        <end position="94"/>
    </location>
</feature>
<evidence type="ECO:0000313" key="9">
    <source>
        <dbReference type="EMBL" id="QHO63229.1"/>
    </source>
</evidence>
<comment type="cofactor">
    <cofactor evidence="7">
        <name>Mg(2+)</name>
        <dbReference type="ChEBI" id="CHEBI:18420"/>
    </cofactor>
</comment>
<dbReference type="InterPro" id="IPR000715">
    <property type="entry name" value="Glycosyl_transferase_4"/>
</dbReference>
<organism evidence="9 10">
    <name type="scientific">Candidatus Chazhemtobacterium aquaticus</name>
    <dbReference type="NCBI Taxonomy" id="2715735"/>
    <lineage>
        <taxon>Bacteria</taxon>
        <taxon>Candidatus Chazhemtobacteraceae</taxon>
        <taxon>Candidatus Chazhemtobacterium</taxon>
    </lineage>
</organism>
<dbReference type="PANTHER" id="PTHR22926:SF3">
    <property type="entry name" value="UNDECAPRENYL-PHOSPHATE ALPHA-N-ACETYLGLUCOSAMINYL 1-PHOSPHATE TRANSFERASE"/>
    <property type="match status" value="1"/>
</dbReference>
<evidence type="ECO:0000256" key="6">
    <source>
        <dbReference type="ARBA" id="ARBA00023136"/>
    </source>
</evidence>
<keyword evidence="7" id="KW-0460">Magnesium</keyword>
<comment type="subcellular location">
    <subcellularLocation>
        <location evidence="1">Cell membrane</location>
        <topology evidence="1">Multi-pass membrane protein</topology>
    </subcellularLocation>
</comment>
<reference evidence="10" key="1">
    <citation type="journal article" date="2020" name="Microorganisms">
        <title>Complete Genome of a Member of a New Bacterial Lineage in the Microgenomates Group Reveals an Unusual Nucleotide Composition Disparity Between Two Strands of DNA and Limited Metabolic Potential.</title>
        <authorList>
            <person name="Kadnikov V.V."/>
            <person name="Mardanov A.V."/>
            <person name="Beletsky A.V."/>
            <person name="Karnachuk O.V."/>
            <person name="Ravin N.V."/>
        </authorList>
    </citation>
    <scope>NUCLEOTIDE SEQUENCE [LARGE SCALE GENOMIC DNA]</scope>
</reference>
<feature type="binding site" evidence="7">
    <location>
        <position position="169"/>
    </location>
    <ligand>
        <name>Mg(2+)</name>
        <dbReference type="ChEBI" id="CHEBI:18420"/>
    </ligand>
</feature>
<evidence type="ECO:0008006" key="11">
    <source>
        <dbReference type="Google" id="ProtNLM"/>
    </source>
</evidence>
<gene>
    <name evidence="9" type="ORF">MICH65_0248</name>
</gene>
<dbReference type="GO" id="GO:0071555">
    <property type="term" value="P:cell wall organization"/>
    <property type="evidence" value="ECO:0007669"/>
    <property type="project" value="TreeGrafter"/>
</dbReference>
<dbReference type="Pfam" id="PF00953">
    <property type="entry name" value="Glycos_transf_4"/>
    <property type="match status" value="1"/>
</dbReference>
<keyword evidence="6 8" id="KW-0472">Membrane</keyword>
<dbReference type="PANTHER" id="PTHR22926">
    <property type="entry name" value="PHOSPHO-N-ACETYLMURAMOYL-PENTAPEPTIDE-TRANSFERASE"/>
    <property type="match status" value="1"/>
</dbReference>
<feature type="transmembrane region" description="Helical" evidence="8">
    <location>
        <begin position="6"/>
        <end position="30"/>
    </location>
</feature>
<dbReference type="GO" id="GO:0044038">
    <property type="term" value="P:cell wall macromolecule biosynthetic process"/>
    <property type="evidence" value="ECO:0007669"/>
    <property type="project" value="TreeGrafter"/>
</dbReference>
<feature type="transmembrane region" description="Helical" evidence="8">
    <location>
        <begin position="106"/>
        <end position="127"/>
    </location>
</feature>
<feature type="transmembrane region" description="Helical" evidence="8">
    <location>
        <begin position="304"/>
        <end position="322"/>
    </location>
</feature>
<evidence type="ECO:0000256" key="3">
    <source>
        <dbReference type="ARBA" id="ARBA00022679"/>
    </source>
</evidence>
<dbReference type="GO" id="GO:0009103">
    <property type="term" value="P:lipopolysaccharide biosynthetic process"/>
    <property type="evidence" value="ECO:0007669"/>
    <property type="project" value="TreeGrafter"/>
</dbReference>
<accession>A0A857N774</accession>
<dbReference type="EMBL" id="CP047901">
    <property type="protein sequence ID" value="QHO63229.1"/>
    <property type="molecule type" value="Genomic_DNA"/>
</dbReference>
<dbReference type="GO" id="GO:0016780">
    <property type="term" value="F:phosphotransferase activity, for other substituted phosphate groups"/>
    <property type="evidence" value="ECO:0007669"/>
    <property type="project" value="InterPro"/>
</dbReference>
<keyword evidence="10" id="KW-1185">Reference proteome</keyword>
<dbReference type="CDD" id="cd06853">
    <property type="entry name" value="GT_WecA_like"/>
    <property type="match status" value="1"/>
</dbReference>
<keyword evidence="7" id="KW-0479">Metal-binding</keyword>
<dbReference type="AlphaFoldDB" id="A0A857N774"/>
<evidence type="ECO:0000256" key="5">
    <source>
        <dbReference type="ARBA" id="ARBA00022989"/>
    </source>
</evidence>
<keyword evidence="3" id="KW-0808">Transferase</keyword>
<feature type="transmembrane region" description="Helical" evidence="8">
    <location>
        <begin position="51"/>
        <end position="72"/>
    </location>
</feature>
<proteinExistence type="predicted"/>
<evidence type="ECO:0000256" key="4">
    <source>
        <dbReference type="ARBA" id="ARBA00022692"/>
    </source>
</evidence>
<evidence type="ECO:0000256" key="1">
    <source>
        <dbReference type="ARBA" id="ARBA00004651"/>
    </source>
</evidence>
<keyword evidence="2" id="KW-1003">Cell membrane</keyword>